<dbReference type="SMART" id="SM00100">
    <property type="entry name" value="cNMP"/>
    <property type="match status" value="1"/>
</dbReference>
<dbReference type="InterPro" id="IPR036390">
    <property type="entry name" value="WH_DNA-bd_sf"/>
</dbReference>
<accession>U2XQI1</accession>
<dbReference type="AlphaFoldDB" id="U2XQI1"/>
<evidence type="ECO:0000256" key="1">
    <source>
        <dbReference type="ARBA" id="ARBA00023015"/>
    </source>
</evidence>
<keyword evidence="1" id="KW-0805">Transcription regulation</keyword>
<dbReference type="Pfam" id="PF00027">
    <property type="entry name" value="cNMP_binding"/>
    <property type="match status" value="1"/>
</dbReference>
<name>U2XQI1_9PROT</name>
<evidence type="ECO:0000259" key="4">
    <source>
        <dbReference type="PROSITE" id="PS50042"/>
    </source>
</evidence>
<dbReference type="SMART" id="SM00419">
    <property type="entry name" value="HTH_CRP"/>
    <property type="match status" value="1"/>
</dbReference>
<dbReference type="InterPro" id="IPR000595">
    <property type="entry name" value="cNMP-bd_dom"/>
</dbReference>
<dbReference type="InterPro" id="IPR018490">
    <property type="entry name" value="cNMP-bd_dom_sf"/>
</dbReference>
<gene>
    <name evidence="6" type="ORF">RS24_00310</name>
</gene>
<dbReference type="GO" id="GO:0003677">
    <property type="term" value="F:DNA binding"/>
    <property type="evidence" value="ECO:0007669"/>
    <property type="project" value="UniProtKB-KW"/>
</dbReference>
<dbReference type="PRINTS" id="PR00034">
    <property type="entry name" value="HTHCRP"/>
</dbReference>
<dbReference type="Proteomes" id="UP000016762">
    <property type="component" value="Unassembled WGS sequence"/>
</dbReference>
<evidence type="ECO:0000256" key="2">
    <source>
        <dbReference type="ARBA" id="ARBA00023125"/>
    </source>
</evidence>
<feature type="domain" description="HTH crp-type" evidence="5">
    <location>
        <begin position="158"/>
        <end position="232"/>
    </location>
</feature>
<dbReference type="CDD" id="cd00038">
    <property type="entry name" value="CAP_ED"/>
    <property type="match status" value="1"/>
</dbReference>
<dbReference type="FunFam" id="1.10.10.10:FF:000028">
    <property type="entry name" value="Fumarate/nitrate reduction transcriptional regulator Fnr"/>
    <property type="match status" value="1"/>
</dbReference>
<dbReference type="InterPro" id="IPR036388">
    <property type="entry name" value="WH-like_DNA-bd_sf"/>
</dbReference>
<keyword evidence="7" id="KW-1185">Reference proteome</keyword>
<proteinExistence type="predicted"/>
<dbReference type="PANTHER" id="PTHR24567">
    <property type="entry name" value="CRP FAMILY TRANSCRIPTIONAL REGULATORY PROTEIN"/>
    <property type="match status" value="1"/>
</dbReference>
<evidence type="ECO:0000259" key="5">
    <source>
        <dbReference type="PROSITE" id="PS51063"/>
    </source>
</evidence>
<evidence type="ECO:0000313" key="7">
    <source>
        <dbReference type="Proteomes" id="UP000016762"/>
    </source>
</evidence>
<comment type="caution">
    <text evidence="6">The sequence shown here is derived from an EMBL/GenBank/DDBJ whole genome shotgun (WGS) entry which is preliminary data.</text>
</comment>
<dbReference type="PROSITE" id="PS51063">
    <property type="entry name" value="HTH_CRP_2"/>
    <property type="match status" value="1"/>
</dbReference>
<evidence type="ECO:0000313" key="6">
    <source>
        <dbReference type="EMBL" id="ERL47372.1"/>
    </source>
</evidence>
<protein>
    <submittedName>
        <fullName evidence="6">Putative metabolite transport membrane protein</fullName>
    </submittedName>
</protein>
<dbReference type="InterPro" id="IPR014710">
    <property type="entry name" value="RmlC-like_jellyroll"/>
</dbReference>
<dbReference type="GO" id="GO:0005829">
    <property type="term" value="C:cytosol"/>
    <property type="evidence" value="ECO:0007669"/>
    <property type="project" value="TreeGrafter"/>
</dbReference>
<dbReference type="Pfam" id="PF13545">
    <property type="entry name" value="HTH_Crp_2"/>
    <property type="match status" value="1"/>
</dbReference>
<dbReference type="Gene3D" id="1.10.10.10">
    <property type="entry name" value="Winged helix-like DNA-binding domain superfamily/Winged helix DNA-binding domain"/>
    <property type="match status" value="1"/>
</dbReference>
<dbReference type="STRING" id="1397666.RS24_00310"/>
<dbReference type="EMBL" id="AWXE01000001">
    <property type="protein sequence ID" value="ERL47372.1"/>
    <property type="molecule type" value="Genomic_DNA"/>
</dbReference>
<dbReference type="PANTHER" id="PTHR24567:SF75">
    <property type="entry name" value="FUMARATE AND NITRATE REDUCTION REGULATORY PROTEIN"/>
    <property type="match status" value="1"/>
</dbReference>
<sequence length="243" mass="27668">MNKTIYANTQNRGDNYCKDCRARYRDLCGVMSDDTIYTLYDLGRSNKIEKGEYLFMEEAPSTYVYNISSGMLMLERIGSDGRRQIISFVYPGDFIGLTVDSNYSVSCRAVEASRFCRWKRTELEQFAEGHQNLEKSLRVIGNKVLARTIDQIFILGRKNAVERLAFFLLQTSGRQINAGLSETQLNLPMTRTDIADHLGLTIETVSRAFSRLSKDKLIELATPSLVTVLDHDQLIKCADNYKV</sequence>
<dbReference type="PROSITE" id="PS50042">
    <property type="entry name" value="CNMP_BINDING_3"/>
    <property type="match status" value="1"/>
</dbReference>
<organism evidence="6 7">
    <name type="scientific">Candidatus Micropelagius thuwalensis</name>
    <dbReference type="NCBI Taxonomy" id="1397666"/>
    <lineage>
        <taxon>Bacteria</taxon>
        <taxon>Pseudomonadati</taxon>
        <taxon>Pseudomonadota</taxon>
        <taxon>Alphaproteobacteria</taxon>
        <taxon>PS1 clade</taxon>
        <taxon>Candidatus Micropelagius</taxon>
    </lineage>
</organism>
<feature type="domain" description="Cyclic nucleotide-binding" evidence="4">
    <location>
        <begin position="27"/>
        <end position="96"/>
    </location>
</feature>
<keyword evidence="2" id="KW-0238">DNA-binding</keyword>
<evidence type="ECO:0000256" key="3">
    <source>
        <dbReference type="ARBA" id="ARBA00023163"/>
    </source>
</evidence>
<dbReference type="Gene3D" id="2.60.120.10">
    <property type="entry name" value="Jelly Rolls"/>
    <property type="match status" value="1"/>
</dbReference>
<dbReference type="CDD" id="cd00092">
    <property type="entry name" value="HTH_CRP"/>
    <property type="match status" value="1"/>
</dbReference>
<dbReference type="SUPFAM" id="SSF51206">
    <property type="entry name" value="cAMP-binding domain-like"/>
    <property type="match status" value="1"/>
</dbReference>
<dbReference type="InterPro" id="IPR050397">
    <property type="entry name" value="Env_Response_Regulators"/>
</dbReference>
<reference evidence="6 7" key="1">
    <citation type="journal article" date="2014" name="FEMS Microbiol. Ecol.">
        <title>Genomic differentiation among two strains of the PS1 clade isolated from geographically separated marine habitats.</title>
        <authorList>
            <person name="Jimenez-Infante F."/>
            <person name="Ngugi D.K."/>
            <person name="Alam I."/>
            <person name="Rashid M."/>
            <person name="Baalawi W."/>
            <person name="Kamau A.A."/>
            <person name="Bajic V.B."/>
            <person name="Stingl U."/>
        </authorList>
    </citation>
    <scope>NUCLEOTIDE SEQUENCE [LARGE SCALE GENOMIC DNA]</scope>
    <source>
        <strain evidence="6 7">RS24</strain>
    </source>
</reference>
<keyword evidence="3" id="KW-0804">Transcription</keyword>
<dbReference type="InterPro" id="IPR012318">
    <property type="entry name" value="HTH_CRP"/>
</dbReference>
<dbReference type="GO" id="GO:0003700">
    <property type="term" value="F:DNA-binding transcription factor activity"/>
    <property type="evidence" value="ECO:0007669"/>
    <property type="project" value="TreeGrafter"/>
</dbReference>
<dbReference type="eggNOG" id="COG0664">
    <property type="taxonomic scope" value="Bacteria"/>
</dbReference>
<dbReference type="SUPFAM" id="SSF46785">
    <property type="entry name" value="Winged helix' DNA-binding domain"/>
    <property type="match status" value="1"/>
</dbReference>
<dbReference type="OrthoDB" id="667966at2"/>